<gene>
    <name evidence="1" type="ORF">N47_G38570</name>
</gene>
<dbReference type="EMBL" id="FR695868">
    <property type="protein sequence ID" value="CBX28533.1"/>
    <property type="molecule type" value="Genomic_DNA"/>
</dbReference>
<sequence>MTTLQTVCKYAEKLFEEELMKTYFNNIIESENKHWCWRAYEKHLPAESY</sequence>
<dbReference type="AlphaFoldDB" id="E1YD89"/>
<accession>E1YD89</accession>
<evidence type="ECO:0000313" key="1">
    <source>
        <dbReference type="EMBL" id="CBX28533.1"/>
    </source>
</evidence>
<reference evidence="1" key="1">
    <citation type="journal article" date="2011" name="Environ. Microbiol.">
        <title>Genomic insights into the metabolic potential of the polycyclic aromatic hydrocarbon degrading sulfate-reducing Deltaproteobacterium N47.</title>
        <authorList>
            <person name="Bergmann F."/>
            <person name="Selesi D."/>
            <person name="Weinmaier T."/>
            <person name="Tischler P."/>
            <person name="Rattei T."/>
            <person name="Meckenstock R.U."/>
        </authorList>
    </citation>
    <scope>NUCLEOTIDE SEQUENCE</scope>
</reference>
<name>E1YD89_9BACT</name>
<protein>
    <submittedName>
        <fullName evidence="1">Uncharacterized protein</fullName>
    </submittedName>
</protein>
<proteinExistence type="predicted"/>
<organism evidence="1">
    <name type="scientific">uncultured Desulfobacterium sp</name>
    <dbReference type="NCBI Taxonomy" id="201089"/>
    <lineage>
        <taxon>Bacteria</taxon>
        <taxon>Pseudomonadati</taxon>
        <taxon>Thermodesulfobacteriota</taxon>
        <taxon>Desulfobacteria</taxon>
        <taxon>Desulfobacterales</taxon>
        <taxon>Desulfobacteriaceae</taxon>
        <taxon>Desulfobacterium</taxon>
        <taxon>environmental samples</taxon>
    </lineage>
</organism>